<feature type="compositionally biased region" description="Low complexity" evidence="6">
    <location>
        <begin position="396"/>
        <end position="415"/>
    </location>
</feature>
<dbReference type="Proteomes" id="UP001451303">
    <property type="component" value="Unassembled WGS sequence"/>
</dbReference>
<evidence type="ECO:0000313" key="7">
    <source>
        <dbReference type="EMBL" id="KAL0467823.1"/>
    </source>
</evidence>
<evidence type="ECO:0000256" key="5">
    <source>
        <dbReference type="ARBA" id="ARBA00023136"/>
    </source>
</evidence>
<evidence type="ECO:0000313" key="8">
    <source>
        <dbReference type="Proteomes" id="UP001451303"/>
    </source>
</evidence>
<feature type="compositionally biased region" description="Polar residues" evidence="6">
    <location>
        <begin position="20"/>
        <end position="33"/>
    </location>
</feature>
<feature type="region of interest" description="Disordered" evidence="6">
    <location>
        <begin position="1"/>
        <end position="33"/>
    </location>
</feature>
<organism evidence="7 8">
    <name type="scientific">Neurospora intermedia</name>
    <dbReference type="NCBI Taxonomy" id="5142"/>
    <lineage>
        <taxon>Eukaryota</taxon>
        <taxon>Fungi</taxon>
        <taxon>Dikarya</taxon>
        <taxon>Ascomycota</taxon>
        <taxon>Pezizomycotina</taxon>
        <taxon>Sordariomycetes</taxon>
        <taxon>Sordariomycetidae</taxon>
        <taxon>Sordariales</taxon>
        <taxon>Sordariaceae</taxon>
        <taxon>Neurospora</taxon>
    </lineage>
</organism>
<evidence type="ECO:0000256" key="2">
    <source>
        <dbReference type="ARBA" id="ARBA00004421"/>
    </source>
</evidence>
<dbReference type="Pfam" id="PF12634">
    <property type="entry name" value="Inp1"/>
    <property type="match status" value="1"/>
</dbReference>
<feature type="region of interest" description="Disordered" evidence="6">
    <location>
        <begin position="54"/>
        <end position="74"/>
    </location>
</feature>
<accession>A0ABR3D7P0</accession>
<feature type="region of interest" description="Disordered" evidence="6">
    <location>
        <begin position="574"/>
        <end position="643"/>
    </location>
</feature>
<feature type="compositionally biased region" description="Low complexity" evidence="6">
    <location>
        <begin position="425"/>
        <end position="434"/>
    </location>
</feature>
<dbReference type="InterPro" id="IPR024758">
    <property type="entry name" value="Inp1"/>
</dbReference>
<evidence type="ECO:0000256" key="4">
    <source>
        <dbReference type="ARBA" id="ARBA00021397"/>
    </source>
</evidence>
<gene>
    <name evidence="7" type="ORF">QR685DRAFT_555833</name>
</gene>
<comment type="similarity">
    <text evidence="3">Belongs to the INP1 family.</text>
</comment>
<comment type="subcellular location">
    <subcellularLocation>
        <location evidence="2">Peroxisome membrane</location>
        <topology evidence="2">Peripheral membrane protein</topology>
    </subcellularLocation>
</comment>
<evidence type="ECO:0000256" key="1">
    <source>
        <dbReference type="ARBA" id="ARBA00003594"/>
    </source>
</evidence>
<dbReference type="EMBL" id="JAVLET010000008">
    <property type="protein sequence ID" value="KAL0467823.1"/>
    <property type="molecule type" value="Genomic_DNA"/>
</dbReference>
<feature type="compositionally biased region" description="Polar residues" evidence="6">
    <location>
        <begin position="288"/>
        <end position="305"/>
    </location>
</feature>
<evidence type="ECO:0000256" key="6">
    <source>
        <dbReference type="SAM" id="MobiDB-lite"/>
    </source>
</evidence>
<name>A0ABR3D7P0_NEUIN</name>
<proteinExistence type="inferred from homology"/>
<feature type="region of interest" description="Disordered" evidence="6">
    <location>
        <begin position="330"/>
        <end position="434"/>
    </location>
</feature>
<feature type="compositionally biased region" description="Polar residues" evidence="6">
    <location>
        <begin position="338"/>
        <end position="355"/>
    </location>
</feature>
<comment type="caution">
    <text evidence="7">The sequence shown here is derived from an EMBL/GenBank/DDBJ whole genome shotgun (WGS) entry which is preliminary data.</text>
</comment>
<feature type="compositionally biased region" description="Polar residues" evidence="6">
    <location>
        <begin position="362"/>
        <end position="377"/>
    </location>
</feature>
<evidence type="ECO:0000256" key="3">
    <source>
        <dbReference type="ARBA" id="ARBA00010707"/>
    </source>
</evidence>
<comment type="function">
    <text evidence="1">Required for peroxisome inheritance.</text>
</comment>
<feature type="compositionally biased region" description="Acidic residues" evidence="6">
    <location>
        <begin position="579"/>
        <end position="590"/>
    </location>
</feature>
<feature type="region of interest" description="Disordered" evidence="6">
    <location>
        <begin position="270"/>
        <end position="305"/>
    </location>
</feature>
<keyword evidence="5" id="KW-0472">Membrane</keyword>
<protein>
    <recommendedName>
        <fullName evidence="4">Inheritance of peroxisomes protein 1</fullName>
    </recommendedName>
</protein>
<reference evidence="7 8" key="1">
    <citation type="submission" date="2023-09" db="EMBL/GenBank/DDBJ databases">
        <title>Multi-omics analysis of a traditional fermented food reveals byproduct-associated fungal strains for waste-to-food upcycling.</title>
        <authorList>
            <consortium name="Lawrence Berkeley National Laboratory"/>
            <person name="Rekdal V.M."/>
            <person name="Villalobos-Escobedo J.M."/>
            <person name="Rodriguez-Valeron N."/>
            <person name="Garcia M.O."/>
            <person name="Vasquez D.P."/>
            <person name="Damayanti I."/>
            <person name="Sorensen P.M."/>
            <person name="Baidoo E.E."/>
            <person name="De Carvalho A.C."/>
            <person name="Riley R."/>
            <person name="Lipzen A."/>
            <person name="He G."/>
            <person name="Yan M."/>
            <person name="Haridas S."/>
            <person name="Daum C."/>
            <person name="Yoshinaga Y."/>
            <person name="Ng V."/>
            <person name="Grigoriev I.V."/>
            <person name="Munk R."/>
            <person name="Nuraida L."/>
            <person name="Wijaya C.H."/>
            <person name="Morales P.-C."/>
            <person name="Keasling J.D."/>
        </authorList>
    </citation>
    <scope>NUCLEOTIDE SEQUENCE [LARGE SCALE GENOMIC DNA]</scope>
    <source>
        <strain evidence="7 8">FGSC 2613</strain>
    </source>
</reference>
<keyword evidence="8" id="KW-1185">Reference proteome</keyword>
<sequence length="643" mass="69831">MEFSNPFADTAPRRNFTAPIGSQIQRPSTSAGETNHALVDTLYSHPSVKITSFTAGNRPPTLGPTPPNTPTSVEPGSLPWSSHLERTIAVGHFRIYRAPGSITFLNCGSALQPIFPKSQAWCVDEDSSKFILQIRRPQYWRIEVPVDDPEDVRRAQLLRGVFDQILQFEKTECPFQRSFTVELPERPQTPVVKKPWTPARRSSESIIPTPVSAITIPAQIARVHRGPPKDDTIIVRKRRATGTISQSTLPTSDDLFRIQEHNIVSVPDITLSSQPEEEPQQPESLSSRNFTRTPLIPSGQQTSHSVAAPPQLTLVTAPHSTEPSIYQLDGHAPEVPGSLSSVTSRDSFYSTSDTSPVAIDRSATSSSTFHGTAPSSTHDIDSPCSPTTTGLILVTPSPNASPTSRSRSPSVSSRRSLIRGRPTTSSSISPSRRALSPLPRAADLFAPRRRAPSTSKLEVVRKLPMTVINKSFEILMAPPTHLMSLMLTVAARITAGQKSGAVLGSGEGGERIPVQWDISDETEDNSSFPQRKPSAATTLFSSVRRWSVSHVSIDDDHLPPHMRGRERGMSLKMAGSFPESDEEGEHDDGEGGSTSDFSHGSHEPTGRRNGALKADDGSRLDGAGIGGPEDDPQFDWNQSMGVD</sequence>